<gene>
    <name evidence="1" type="ORF">GAYE_SCF01G1956</name>
</gene>
<sequence length="215" mass="25030">MLSFFEKNKTVKPKKNFDAPKKFQDLKKIPSSELKQRLVDIDLRKAIQLPQGYPEEDWIYIGLLDCLYHVSLLQNCLYGECTDESCPVMNAGSKYEYLWQDNDQHKKATKVSAPQYISLFLDWAEKLLAVDKLTSTECAAVKSPEFRSTVKTIARRLIRIYGHIYYSHWDVIVERGAQAHLNTCFCQFLYFVQEFGLCSDQDIEPLKQVVDRVEN</sequence>
<dbReference type="Proteomes" id="UP001300502">
    <property type="component" value="Unassembled WGS sequence"/>
</dbReference>
<dbReference type="SUPFAM" id="SSF101152">
    <property type="entry name" value="Mob1/phocein"/>
    <property type="match status" value="1"/>
</dbReference>
<dbReference type="Gene3D" id="1.20.140.30">
    <property type="entry name" value="MOB kinase activator"/>
    <property type="match status" value="1"/>
</dbReference>
<dbReference type="SMART" id="SM01388">
    <property type="entry name" value="Mob1_phocein"/>
    <property type="match status" value="1"/>
</dbReference>
<dbReference type="InterPro" id="IPR005301">
    <property type="entry name" value="MOB_kinase_act_fam"/>
</dbReference>
<dbReference type="InterPro" id="IPR036703">
    <property type="entry name" value="MOB_kinase_act_sf"/>
</dbReference>
<evidence type="ECO:0000313" key="2">
    <source>
        <dbReference type="Proteomes" id="UP001300502"/>
    </source>
</evidence>
<organism evidence="1 2">
    <name type="scientific">Galdieria yellowstonensis</name>
    <dbReference type="NCBI Taxonomy" id="3028027"/>
    <lineage>
        <taxon>Eukaryota</taxon>
        <taxon>Rhodophyta</taxon>
        <taxon>Bangiophyceae</taxon>
        <taxon>Galdieriales</taxon>
        <taxon>Galdieriaceae</taxon>
        <taxon>Galdieria</taxon>
    </lineage>
</organism>
<evidence type="ECO:0000313" key="1">
    <source>
        <dbReference type="EMBL" id="KAK4524057.1"/>
    </source>
</evidence>
<protein>
    <submittedName>
        <fullName evidence="1">Uncharacterized protein</fullName>
    </submittedName>
</protein>
<dbReference type="PANTHER" id="PTHR22599">
    <property type="entry name" value="MPS ONE BINDER KINASE ACTIVATOR-LIKE MOB"/>
    <property type="match status" value="1"/>
</dbReference>
<dbReference type="EMBL" id="JANCYU010000021">
    <property type="protein sequence ID" value="KAK4524057.1"/>
    <property type="molecule type" value="Genomic_DNA"/>
</dbReference>
<name>A0AAV9I9R1_9RHOD</name>
<dbReference type="Pfam" id="PF03637">
    <property type="entry name" value="Mob1_phocein"/>
    <property type="match status" value="1"/>
</dbReference>
<comment type="caution">
    <text evidence="1">The sequence shown here is derived from an EMBL/GenBank/DDBJ whole genome shotgun (WGS) entry which is preliminary data.</text>
</comment>
<reference evidence="1 2" key="1">
    <citation type="submission" date="2022-07" db="EMBL/GenBank/DDBJ databases">
        <title>Genome-wide signatures of adaptation to extreme environments.</title>
        <authorList>
            <person name="Cho C.H."/>
            <person name="Yoon H.S."/>
        </authorList>
    </citation>
    <scope>NUCLEOTIDE SEQUENCE [LARGE SCALE GENOMIC DNA]</scope>
    <source>
        <strain evidence="1 2">108.79 E11</strain>
    </source>
</reference>
<accession>A0AAV9I9R1</accession>
<dbReference type="AlphaFoldDB" id="A0AAV9I9R1"/>
<proteinExistence type="predicted"/>
<keyword evidence="2" id="KW-1185">Reference proteome</keyword>